<dbReference type="Proteomes" id="UP000682967">
    <property type="component" value="Plasmid pHsi139"/>
</dbReference>
<sequence length="94" mass="10360">MANGIELLGFTELVIDLIEPPTIKKSVNHVYCISVLFNMLGFSQKELMCFSLGEFVSACGVRSLKGLIGILNPVWERGLACAFHNPSQSTIHYT</sequence>
<name>A0A8T8KMC7_9EURY</name>
<accession>A0A8T8KMC7</accession>
<dbReference type="AlphaFoldDB" id="A0A8T8KMC7"/>
<proteinExistence type="predicted"/>
<protein>
    <submittedName>
        <fullName evidence="1">Uncharacterized protein</fullName>
    </submittedName>
</protein>
<dbReference type="EMBL" id="CP073372">
    <property type="protein sequence ID" value="QUJ74984.1"/>
    <property type="molecule type" value="Genomic_DNA"/>
</dbReference>
<dbReference type="GeneID" id="64825752"/>
<gene>
    <name evidence="1" type="ORF">KDQ40_22310</name>
</gene>
<keyword evidence="1" id="KW-0614">Plasmid</keyword>
<organism evidence="1 2">
    <name type="scientific">Haloarcula marismortui ATCC 33800</name>
    <dbReference type="NCBI Taxonomy" id="662476"/>
    <lineage>
        <taxon>Archaea</taxon>
        <taxon>Methanobacteriati</taxon>
        <taxon>Methanobacteriota</taxon>
        <taxon>Stenosarchaea group</taxon>
        <taxon>Halobacteria</taxon>
        <taxon>Halobacteriales</taxon>
        <taxon>Haloarculaceae</taxon>
        <taxon>Haloarcula</taxon>
    </lineage>
</organism>
<geneLocation type="plasmid" evidence="1 2">
    <name>pHsi139</name>
</geneLocation>
<dbReference type="KEGG" id="hsin:KDQ40_22310"/>
<reference evidence="1" key="1">
    <citation type="submission" date="2021-04" db="EMBL/GenBank/DDBJ databases">
        <title>Complete Genome sequence and Methylome Analysis of the Haloarchaeon Haloarcula sinaiiensis.</title>
        <authorList>
            <person name="Fomenkov A."/>
            <person name="DasSarma P."/>
            <person name="DasSarma S."/>
            <person name="Roberts R.J."/>
        </authorList>
    </citation>
    <scope>NUCLEOTIDE SEQUENCE</scope>
    <source>
        <strain evidence="1">ATCC 33800</strain>
        <plasmid evidence="1">pHsi139</plasmid>
    </source>
</reference>
<evidence type="ECO:0000313" key="1">
    <source>
        <dbReference type="EMBL" id="QUJ74984.1"/>
    </source>
</evidence>
<dbReference type="RefSeq" id="WP_211552593.1">
    <property type="nucleotide sequence ID" value="NZ_CP073372.1"/>
</dbReference>
<evidence type="ECO:0000313" key="2">
    <source>
        <dbReference type="Proteomes" id="UP000682967"/>
    </source>
</evidence>